<feature type="non-terminal residue" evidence="2">
    <location>
        <position position="38"/>
    </location>
</feature>
<comment type="caution">
    <text evidence="2">The sequence shown here is derived from an EMBL/GenBank/DDBJ whole genome shotgun (WGS) entry which is preliminary data.</text>
</comment>
<organism evidence="2">
    <name type="scientific">marine sediment metagenome</name>
    <dbReference type="NCBI Taxonomy" id="412755"/>
    <lineage>
        <taxon>unclassified sequences</taxon>
        <taxon>metagenomes</taxon>
        <taxon>ecological metagenomes</taxon>
    </lineage>
</organism>
<evidence type="ECO:0000313" key="2">
    <source>
        <dbReference type="EMBL" id="GAG80089.1"/>
    </source>
</evidence>
<name>X1ADU2_9ZZZZ</name>
<feature type="transmembrane region" description="Helical" evidence="1">
    <location>
        <begin position="20"/>
        <end position="37"/>
    </location>
</feature>
<reference evidence="2" key="1">
    <citation type="journal article" date="2014" name="Front. Microbiol.">
        <title>High frequency of phylogenetically diverse reductive dehalogenase-homologous genes in deep subseafloor sedimentary metagenomes.</title>
        <authorList>
            <person name="Kawai M."/>
            <person name="Futagami T."/>
            <person name="Toyoda A."/>
            <person name="Takaki Y."/>
            <person name="Nishi S."/>
            <person name="Hori S."/>
            <person name="Arai W."/>
            <person name="Tsubouchi T."/>
            <person name="Morono Y."/>
            <person name="Uchiyama I."/>
            <person name="Ito T."/>
            <person name="Fujiyama A."/>
            <person name="Inagaki F."/>
            <person name="Takami H."/>
        </authorList>
    </citation>
    <scope>NUCLEOTIDE SEQUENCE</scope>
    <source>
        <strain evidence="2">Expedition CK06-06</strain>
    </source>
</reference>
<gene>
    <name evidence="2" type="ORF">S01H4_29451</name>
</gene>
<evidence type="ECO:0000256" key="1">
    <source>
        <dbReference type="SAM" id="Phobius"/>
    </source>
</evidence>
<dbReference type="EMBL" id="BART01015080">
    <property type="protein sequence ID" value="GAG80089.1"/>
    <property type="molecule type" value="Genomic_DNA"/>
</dbReference>
<sequence length="38" mass="4113">IGATIFFASYLLISLAPYQSFNLMMIGGFLGAIIFPIT</sequence>
<accession>X1ADU2</accession>
<dbReference type="AlphaFoldDB" id="X1ADU2"/>
<protein>
    <submittedName>
        <fullName evidence="2">Uncharacterized protein</fullName>
    </submittedName>
</protein>
<feature type="non-terminal residue" evidence="2">
    <location>
        <position position="1"/>
    </location>
</feature>
<keyword evidence="1" id="KW-0472">Membrane</keyword>
<keyword evidence="1" id="KW-1133">Transmembrane helix</keyword>
<proteinExistence type="predicted"/>
<keyword evidence="1" id="KW-0812">Transmembrane</keyword>